<evidence type="ECO:0000313" key="2">
    <source>
        <dbReference type="Proteomes" id="UP000000467"/>
    </source>
</evidence>
<dbReference type="Pfam" id="PF11213">
    <property type="entry name" value="DUF3006"/>
    <property type="match status" value="1"/>
</dbReference>
<reference evidence="1 2" key="1">
    <citation type="journal article" date="2012" name="BMC Genomics">
        <title>Genome-guided analysis of physiological and morphological traits of the fermentative acetate oxidizer Thermacetogenium phaeum.</title>
        <authorList>
            <person name="Oehler D."/>
            <person name="Poehlein A."/>
            <person name="Leimbach A."/>
            <person name="Muller N."/>
            <person name="Daniel R."/>
            <person name="Gottschalk G."/>
            <person name="Schink B."/>
        </authorList>
    </citation>
    <scope>NUCLEOTIDE SEQUENCE [LARGE SCALE GENOMIC DNA]</scope>
    <source>
        <strain evidence="2">ATCC BAA-254 / DSM 26808 / PB</strain>
    </source>
</reference>
<gene>
    <name evidence="1" type="ordered locus">Tph_c22860</name>
</gene>
<dbReference type="Gene3D" id="6.20.120.50">
    <property type="match status" value="1"/>
</dbReference>
<protein>
    <recommendedName>
        <fullName evidence="3">DUF3006 domain-containing protein</fullName>
    </recommendedName>
</protein>
<proteinExistence type="predicted"/>
<name>K4LHJ5_THEPS</name>
<dbReference type="HOGENOM" id="CLU_181623_0_1_9"/>
<dbReference type="EMBL" id="CP003732">
    <property type="protein sequence ID" value="AFV12476.1"/>
    <property type="molecule type" value="Genomic_DNA"/>
</dbReference>
<dbReference type="RefSeq" id="WP_015051348.1">
    <property type="nucleotide sequence ID" value="NZ_KI912609.1"/>
</dbReference>
<dbReference type="InterPro" id="IPR021377">
    <property type="entry name" value="DUF3006"/>
</dbReference>
<evidence type="ECO:0008006" key="3">
    <source>
        <dbReference type="Google" id="ProtNLM"/>
    </source>
</evidence>
<dbReference type="STRING" id="1089553.Tph_c22860"/>
<dbReference type="Proteomes" id="UP000000467">
    <property type="component" value="Chromosome"/>
</dbReference>
<keyword evidence="2" id="KW-1185">Reference proteome</keyword>
<evidence type="ECO:0000313" key="1">
    <source>
        <dbReference type="EMBL" id="AFV12476.1"/>
    </source>
</evidence>
<dbReference type="OrthoDB" id="164847at2"/>
<dbReference type="eggNOG" id="ENOG5030FT5">
    <property type="taxonomic scope" value="Bacteria"/>
</dbReference>
<dbReference type="KEGG" id="tpz:Tph_c22860"/>
<dbReference type="AlphaFoldDB" id="K4LHJ5"/>
<accession>K4LHJ5</accession>
<sequence>MFVIDRFEGDWAVIELDRLTFNIPKVLLPEGAREGDVIEIKVSVNKKATAKRRKTAQKMMNELFEG</sequence>
<organism evidence="1 2">
    <name type="scientific">Thermacetogenium phaeum (strain ATCC BAA-254 / DSM 26808 / PB)</name>
    <dbReference type="NCBI Taxonomy" id="1089553"/>
    <lineage>
        <taxon>Bacteria</taxon>
        <taxon>Bacillati</taxon>
        <taxon>Bacillota</taxon>
        <taxon>Clostridia</taxon>
        <taxon>Thermoanaerobacterales</taxon>
        <taxon>Thermoanaerobacteraceae</taxon>
        <taxon>Thermacetogenium</taxon>
    </lineage>
</organism>